<evidence type="ECO:0000256" key="5">
    <source>
        <dbReference type="ARBA" id="ARBA00022723"/>
    </source>
</evidence>
<keyword evidence="11" id="KW-1185">Reference proteome</keyword>
<evidence type="ECO:0000313" key="10">
    <source>
        <dbReference type="EMBL" id="MBI6872126.1"/>
    </source>
</evidence>
<evidence type="ECO:0000313" key="11">
    <source>
        <dbReference type="Proteomes" id="UP000622687"/>
    </source>
</evidence>
<comment type="caution">
    <text evidence="10">The sequence shown here is derived from an EMBL/GenBank/DDBJ whole genome shotgun (WGS) entry which is preliminary data.</text>
</comment>
<dbReference type="InterPro" id="IPR006638">
    <property type="entry name" value="Elp3/MiaA/NifB-like_rSAM"/>
</dbReference>
<dbReference type="InterPro" id="IPR058240">
    <property type="entry name" value="rSAM_sf"/>
</dbReference>
<dbReference type="InterPro" id="IPR006158">
    <property type="entry name" value="Cobalamin-bd"/>
</dbReference>
<dbReference type="SFLD" id="SFLDG01082">
    <property type="entry name" value="B12-binding_domain_containing"/>
    <property type="match status" value="1"/>
</dbReference>
<dbReference type="GO" id="GO:0003824">
    <property type="term" value="F:catalytic activity"/>
    <property type="evidence" value="ECO:0007669"/>
    <property type="project" value="InterPro"/>
</dbReference>
<evidence type="ECO:0000259" key="8">
    <source>
        <dbReference type="PROSITE" id="PS51332"/>
    </source>
</evidence>
<dbReference type="GO" id="GO:0005829">
    <property type="term" value="C:cytosol"/>
    <property type="evidence" value="ECO:0007669"/>
    <property type="project" value="TreeGrafter"/>
</dbReference>
<dbReference type="Gene3D" id="3.40.50.280">
    <property type="entry name" value="Cobalamin-binding domain"/>
    <property type="match status" value="1"/>
</dbReference>
<sequence>MRKNILMITPENKEINNFRKKQYNNFIQITMPYLAAFIDESKYNITLVDEYNQDIEYDSKYDLVVITVNTPNAIHCYNISQKFREQNVKVVMGGPHVTLLPNEAIEHCDYIIVGEAEETWPQFLNDFYNNCAKKQYICEDAPSLKGIPIPRRDLVKGRYFTKGAVFATRGCPYKCSYCNLKQIYCDSFRTRPINEVIEDIKSIKSKYFVFWDDNFFGDIEYAKKLMTELAKLKKKWAAQVTLERCQDEELLKIAKKSGCIYFFVGLESFSQDGLASVNKGINNVSKYKSIINLLHKNGISIQAGIIFGLDTDKKDIFEKTLNACNELGVDGVTVSILTPLPRTPIYEQMKSEGRLISNKWTYYNGKTRVAFKPKNMTAGELYDGYMWFRKEFYSIKSIFRRMSVSKTNLLYNFVVNLGYKMSILDTNKKCYK</sequence>
<dbReference type="GO" id="GO:0051539">
    <property type="term" value="F:4 iron, 4 sulfur cluster binding"/>
    <property type="evidence" value="ECO:0007669"/>
    <property type="project" value="UniProtKB-KW"/>
</dbReference>
<dbReference type="GO" id="GO:0046872">
    <property type="term" value="F:metal ion binding"/>
    <property type="evidence" value="ECO:0007669"/>
    <property type="project" value="UniProtKB-KW"/>
</dbReference>
<dbReference type="SFLD" id="SFLDS00029">
    <property type="entry name" value="Radical_SAM"/>
    <property type="match status" value="1"/>
</dbReference>
<protein>
    <submittedName>
        <fullName evidence="10">B12-binding domain-containing radical SAM protein</fullName>
    </submittedName>
</protein>
<evidence type="ECO:0000256" key="2">
    <source>
        <dbReference type="ARBA" id="ARBA00022603"/>
    </source>
</evidence>
<evidence type="ECO:0000256" key="6">
    <source>
        <dbReference type="ARBA" id="ARBA00023004"/>
    </source>
</evidence>
<keyword evidence="4" id="KW-0949">S-adenosyl-L-methionine</keyword>
<dbReference type="InterPro" id="IPR023404">
    <property type="entry name" value="rSAM_horseshoe"/>
</dbReference>
<feature type="domain" description="Radical SAM core" evidence="9">
    <location>
        <begin position="156"/>
        <end position="373"/>
    </location>
</feature>
<gene>
    <name evidence="10" type="ORF">I6U51_05310</name>
</gene>
<accession>A0A934HZ24</accession>
<keyword evidence="2" id="KW-0489">Methyltransferase</keyword>
<dbReference type="InterPro" id="IPR034466">
    <property type="entry name" value="Methyltransferase_Class_B"/>
</dbReference>
<evidence type="ECO:0000259" key="9">
    <source>
        <dbReference type="PROSITE" id="PS51918"/>
    </source>
</evidence>
<dbReference type="Gene3D" id="3.80.30.20">
    <property type="entry name" value="tm_1862 like domain"/>
    <property type="match status" value="1"/>
</dbReference>
<dbReference type="PROSITE" id="PS51332">
    <property type="entry name" value="B12_BINDING"/>
    <property type="match status" value="1"/>
</dbReference>
<dbReference type="EMBL" id="JAEEGB010000005">
    <property type="protein sequence ID" value="MBI6872126.1"/>
    <property type="molecule type" value="Genomic_DNA"/>
</dbReference>
<dbReference type="PANTHER" id="PTHR43409:SF7">
    <property type="entry name" value="BLL1977 PROTEIN"/>
    <property type="match status" value="1"/>
</dbReference>
<keyword evidence="5" id="KW-0479">Metal-binding</keyword>
<dbReference type="PROSITE" id="PS51918">
    <property type="entry name" value="RADICAL_SAM"/>
    <property type="match status" value="1"/>
</dbReference>
<keyword evidence="3" id="KW-0808">Transferase</keyword>
<feature type="domain" description="B12-binding" evidence="8">
    <location>
        <begin position="2"/>
        <end position="134"/>
    </location>
</feature>
<proteinExistence type="predicted"/>
<evidence type="ECO:0000256" key="4">
    <source>
        <dbReference type="ARBA" id="ARBA00022691"/>
    </source>
</evidence>
<dbReference type="InterPro" id="IPR007197">
    <property type="entry name" value="rSAM"/>
</dbReference>
<dbReference type="Pfam" id="PF13282">
    <property type="entry name" value="DUF4070"/>
    <property type="match status" value="1"/>
</dbReference>
<dbReference type="GO" id="GO:0031419">
    <property type="term" value="F:cobalamin binding"/>
    <property type="evidence" value="ECO:0007669"/>
    <property type="project" value="InterPro"/>
</dbReference>
<name>A0A934HZ24_9CLOT</name>
<dbReference type="AlphaFoldDB" id="A0A934HZ24"/>
<dbReference type="SUPFAM" id="SSF102114">
    <property type="entry name" value="Radical SAM enzymes"/>
    <property type="match status" value="1"/>
</dbReference>
<evidence type="ECO:0000256" key="7">
    <source>
        <dbReference type="ARBA" id="ARBA00023014"/>
    </source>
</evidence>
<dbReference type="Pfam" id="PF02310">
    <property type="entry name" value="B12-binding"/>
    <property type="match status" value="1"/>
</dbReference>
<dbReference type="CDD" id="cd01335">
    <property type="entry name" value="Radical_SAM"/>
    <property type="match status" value="1"/>
</dbReference>
<organism evidence="10 11">
    <name type="scientific">Clostridium aciditolerans</name>
    <dbReference type="NCBI Taxonomy" id="339861"/>
    <lineage>
        <taxon>Bacteria</taxon>
        <taxon>Bacillati</taxon>
        <taxon>Bacillota</taxon>
        <taxon>Clostridia</taxon>
        <taxon>Eubacteriales</taxon>
        <taxon>Clostridiaceae</taxon>
        <taxon>Clostridium</taxon>
    </lineage>
</organism>
<dbReference type="InterPro" id="IPR025274">
    <property type="entry name" value="DUF4070"/>
</dbReference>
<dbReference type="RefSeq" id="WP_211141599.1">
    <property type="nucleotide sequence ID" value="NZ_JAEEGB010000005.1"/>
</dbReference>
<comment type="cofactor">
    <cofactor evidence="1">
        <name>[4Fe-4S] cluster</name>
        <dbReference type="ChEBI" id="CHEBI:49883"/>
    </cofactor>
</comment>
<dbReference type="Pfam" id="PF04055">
    <property type="entry name" value="Radical_SAM"/>
    <property type="match status" value="1"/>
</dbReference>
<evidence type="ECO:0000256" key="1">
    <source>
        <dbReference type="ARBA" id="ARBA00001966"/>
    </source>
</evidence>
<evidence type="ECO:0000256" key="3">
    <source>
        <dbReference type="ARBA" id="ARBA00022679"/>
    </source>
</evidence>
<dbReference type="Proteomes" id="UP000622687">
    <property type="component" value="Unassembled WGS sequence"/>
</dbReference>
<keyword evidence="6" id="KW-0408">Iron</keyword>
<dbReference type="SMART" id="SM00729">
    <property type="entry name" value="Elp3"/>
    <property type="match status" value="1"/>
</dbReference>
<dbReference type="CDD" id="cd02068">
    <property type="entry name" value="radical_SAM_B12_BD"/>
    <property type="match status" value="1"/>
</dbReference>
<keyword evidence="7" id="KW-0411">Iron-sulfur</keyword>
<dbReference type="SFLD" id="SFLDG01123">
    <property type="entry name" value="methyltransferase_(Class_B)"/>
    <property type="match status" value="1"/>
</dbReference>
<dbReference type="InterPro" id="IPR051198">
    <property type="entry name" value="BchE-like"/>
</dbReference>
<reference evidence="10" key="1">
    <citation type="submission" date="2020-12" db="EMBL/GenBank/DDBJ databases">
        <title>Clostridium thailandense sp. nov., a novel acetogenic bacterium isolated from peat land soil in Thailand.</title>
        <authorList>
            <person name="Chaikitkaew S."/>
            <person name="Birkeland N.K."/>
        </authorList>
    </citation>
    <scope>NUCLEOTIDE SEQUENCE</scope>
    <source>
        <strain evidence="10">DSM 17425</strain>
    </source>
</reference>
<dbReference type="PANTHER" id="PTHR43409">
    <property type="entry name" value="ANAEROBIC MAGNESIUM-PROTOPORPHYRIN IX MONOMETHYL ESTER CYCLASE-RELATED"/>
    <property type="match status" value="1"/>
</dbReference>